<evidence type="ECO:0000259" key="5">
    <source>
        <dbReference type="PROSITE" id="PS00624"/>
    </source>
</evidence>
<keyword evidence="3" id="KW-0285">Flavoprotein</keyword>
<dbReference type="Gene3D" id="3.30.560.10">
    <property type="entry name" value="Glucose Oxidase, domain 3"/>
    <property type="match status" value="1"/>
</dbReference>
<dbReference type="EMBL" id="JAJITD010000014">
    <property type="protein sequence ID" value="MCC8395855.1"/>
    <property type="molecule type" value="Genomic_DNA"/>
</dbReference>
<evidence type="ECO:0000256" key="2">
    <source>
        <dbReference type="ARBA" id="ARBA00010790"/>
    </source>
</evidence>
<dbReference type="Proteomes" id="UP001431019">
    <property type="component" value="Unassembled WGS sequence"/>
</dbReference>
<dbReference type="PROSITE" id="PS00624">
    <property type="entry name" value="GMC_OXRED_2"/>
    <property type="match status" value="1"/>
</dbReference>
<dbReference type="Pfam" id="PF05199">
    <property type="entry name" value="GMC_oxred_C"/>
    <property type="match status" value="1"/>
</dbReference>
<name>A0ABS8K116_9BURK</name>
<evidence type="ECO:0000256" key="3">
    <source>
        <dbReference type="ARBA" id="ARBA00022630"/>
    </source>
</evidence>
<protein>
    <submittedName>
        <fullName evidence="6">GMC family oxidoreductase N-terminal domain-containing protein</fullName>
    </submittedName>
</protein>
<evidence type="ECO:0000313" key="7">
    <source>
        <dbReference type="Proteomes" id="UP001431019"/>
    </source>
</evidence>
<evidence type="ECO:0000313" key="6">
    <source>
        <dbReference type="EMBL" id="MCC8395855.1"/>
    </source>
</evidence>
<keyword evidence="7" id="KW-1185">Reference proteome</keyword>
<dbReference type="InterPro" id="IPR036188">
    <property type="entry name" value="FAD/NAD-bd_sf"/>
</dbReference>
<dbReference type="InterPro" id="IPR007867">
    <property type="entry name" value="GMC_OxRtase_C"/>
</dbReference>
<dbReference type="SUPFAM" id="SSF51905">
    <property type="entry name" value="FAD/NAD(P)-binding domain"/>
    <property type="match status" value="1"/>
</dbReference>
<evidence type="ECO:0000256" key="4">
    <source>
        <dbReference type="ARBA" id="ARBA00022827"/>
    </source>
</evidence>
<dbReference type="InterPro" id="IPR000172">
    <property type="entry name" value="GMC_OxRdtase_N"/>
</dbReference>
<evidence type="ECO:0000256" key="1">
    <source>
        <dbReference type="ARBA" id="ARBA00001974"/>
    </source>
</evidence>
<proteinExistence type="inferred from homology"/>
<dbReference type="InterPro" id="IPR012132">
    <property type="entry name" value="GMC_OxRdtase"/>
</dbReference>
<sequence>MQEADYVVVGAGSAGCVVANRLSEDRDVSVALLEAGGGDNHPLVRMPVGFMSALRKPELTWQYESEPEPFLNGRRIPIPRGRLLGGSSSINGMFHIRGHRLDFDEWRELGCTGWGYDDVLPYFLRSESNWRGSGRFHSGDGRLQIRAIDGKHLLDAPLREAAARAGHRVLDDYDGEHGEGIARGDVAIDARGRRSSTARAYLHPVLARANLQLLKHTLVHRIVVEGGRATGVEFSIGGGPLQILRARREVIVCGGAYNSPQLLMLSGIGRGAELREHGIGVVADLPGVGRNLVEHPRMMLQYRASRPVTFTNQLRFDRAIASVLKWALFGKGTFATQICSGTVLLRTDPSLRRPDIQLLCNPVRLDANLWFPGVVKPKEHSFYITVCQLHAASRGHVSLRSADPRDKPRIALNLFSDPADFETMRNGVRAARDIYRMSPQAELIDKETIPGADVLSDDALDAAIRELGGITHHPVGTCAMGSGPDAVLDPQLRVRGVERLRVVDASVMPTIPGGNTNAATVMIGEKAADLIRGRTLRAAAQPTSLEATL</sequence>
<dbReference type="RefSeq" id="WP_230512215.1">
    <property type="nucleotide sequence ID" value="NZ_JAJITD010000014.1"/>
</dbReference>
<feature type="domain" description="Glucose-methanol-choline oxidoreductase N-terminal" evidence="5">
    <location>
        <begin position="255"/>
        <end position="269"/>
    </location>
</feature>
<comment type="caution">
    <text evidence="6">The sequence shown here is derived from an EMBL/GenBank/DDBJ whole genome shotgun (WGS) entry which is preliminary data.</text>
</comment>
<comment type="similarity">
    <text evidence="2">Belongs to the GMC oxidoreductase family.</text>
</comment>
<reference evidence="6 7" key="1">
    <citation type="submission" date="2021-11" db="EMBL/GenBank/DDBJ databases">
        <authorList>
            <person name="Oh E.-T."/>
            <person name="Kim S.-B."/>
        </authorList>
    </citation>
    <scope>NUCLEOTIDE SEQUENCE [LARGE SCALE GENOMIC DNA]</scope>
    <source>
        <strain evidence="6 7">MMS20-SJTR3</strain>
    </source>
</reference>
<dbReference type="PIRSF" id="PIRSF000137">
    <property type="entry name" value="Alcohol_oxidase"/>
    <property type="match status" value="1"/>
</dbReference>
<organism evidence="6 7">
    <name type="scientific">Paraburkholderia sejongensis</name>
    <dbReference type="NCBI Taxonomy" id="2886946"/>
    <lineage>
        <taxon>Bacteria</taxon>
        <taxon>Pseudomonadati</taxon>
        <taxon>Pseudomonadota</taxon>
        <taxon>Betaproteobacteria</taxon>
        <taxon>Burkholderiales</taxon>
        <taxon>Burkholderiaceae</taxon>
        <taxon>Paraburkholderia</taxon>
    </lineage>
</organism>
<gene>
    <name evidence="6" type="ORF">LJ656_25035</name>
</gene>
<dbReference type="SUPFAM" id="SSF54373">
    <property type="entry name" value="FAD-linked reductases, C-terminal domain"/>
    <property type="match status" value="1"/>
</dbReference>
<dbReference type="Gene3D" id="3.50.50.60">
    <property type="entry name" value="FAD/NAD(P)-binding domain"/>
    <property type="match status" value="1"/>
</dbReference>
<dbReference type="PANTHER" id="PTHR11552:SF147">
    <property type="entry name" value="CHOLINE DEHYDROGENASE, MITOCHONDRIAL"/>
    <property type="match status" value="1"/>
</dbReference>
<dbReference type="PANTHER" id="PTHR11552">
    <property type="entry name" value="GLUCOSE-METHANOL-CHOLINE GMC OXIDOREDUCTASE"/>
    <property type="match status" value="1"/>
</dbReference>
<keyword evidence="4" id="KW-0274">FAD</keyword>
<dbReference type="Pfam" id="PF00732">
    <property type="entry name" value="GMC_oxred_N"/>
    <property type="match status" value="1"/>
</dbReference>
<accession>A0ABS8K116</accession>
<comment type="cofactor">
    <cofactor evidence="1">
        <name>FAD</name>
        <dbReference type="ChEBI" id="CHEBI:57692"/>
    </cofactor>
</comment>